<accession>A0ABQ8JD99</accession>
<dbReference type="Proteomes" id="UP000887458">
    <property type="component" value="Unassembled WGS sequence"/>
</dbReference>
<organism evidence="2 3">
    <name type="scientific">Dermatophagoides pteronyssinus</name>
    <name type="common">European house dust mite</name>
    <dbReference type="NCBI Taxonomy" id="6956"/>
    <lineage>
        <taxon>Eukaryota</taxon>
        <taxon>Metazoa</taxon>
        <taxon>Ecdysozoa</taxon>
        <taxon>Arthropoda</taxon>
        <taxon>Chelicerata</taxon>
        <taxon>Arachnida</taxon>
        <taxon>Acari</taxon>
        <taxon>Acariformes</taxon>
        <taxon>Sarcoptiformes</taxon>
        <taxon>Astigmata</taxon>
        <taxon>Psoroptidia</taxon>
        <taxon>Analgoidea</taxon>
        <taxon>Pyroglyphidae</taxon>
        <taxon>Dermatophagoidinae</taxon>
        <taxon>Dermatophagoides</taxon>
    </lineage>
</organism>
<feature type="region of interest" description="Disordered" evidence="1">
    <location>
        <begin position="1"/>
        <end position="21"/>
    </location>
</feature>
<name>A0ABQ8JD99_DERPT</name>
<dbReference type="EMBL" id="NJHN03000047">
    <property type="protein sequence ID" value="KAH9420584.1"/>
    <property type="molecule type" value="Genomic_DNA"/>
</dbReference>
<reference evidence="2 3" key="2">
    <citation type="journal article" date="2022" name="Mol. Biol. Evol.">
        <title>Comparative Genomics Reveals Insights into the Divergent Evolution of Astigmatic Mites and Household Pest Adaptations.</title>
        <authorList>
            <person name="Xiong Q."/>
            <person name="Wan A.T."/>
            <person name="Liu X."/>
            <person name="Fung C.S."/>
            <person name="Xiao X."/>
            <person name="Malainual N."/>
            <person name="Hou J."/>
            <person name="Wang L."/>
            <person name="Wang M."/>
            <person name="Yang K.Y."/>
            <person name="Cui Y."/>
            <person name="Leung E.L."/>
            <person name="Nong W."/>
            <person name="Shin S.K."/>
            <person name="Au S.W."/>
            <person name="Jeong K.Y."/>
            <person name="Chew F.T."/>
            <person name="Hui J.H."/>
            <person name="Leung T.F."/>
            <person name="Tungtrongchitr A."/>
            <person name="Zhong N."/>
            <person name="Liu Z."/>
            <person name="Tsui S.K."/>
        </authorList>
    </citation>
    <scope>NUCLEOTIDE SEQUENCE [LARGE SCALE GENOMIC DNA]</scope>
    <source>
        <strain evidence="2">Derp</strain>
    </source>
</reference>
<feature type="compositionally biased region" description="Basic and acidic residues" evidence="1">
    <location>
        <begin position="1"/>
        <end position="16"/>
    </location>
</feature>
<proteinExistence type="predicted"/>
<evidence type="ECO:0000313" key="2">
    <source>
        <dbReference type="EMBL" id="KAH9420584.1"/>
    </source>
</evidence>
<comment type="caution">
    <text evidence="2">The sequence shown here is derived from an EMBL/GenBank/DDBJ whole genome shotgun (WGS) entry which is preliminary data.</text>
</comment>
<keyword evidence="3" id="KW-1185">Reference proteome</keyword>
<reference evidence="2 3" key="1">
    <citation type="journal article" date="2018" name="J. Allergy Clin. Immunol.">
        <title>High-quality assembly of Dermatophagoides pteronyssinus genome and transcriptome reveals a wide range of novel allergens.</title>
        <authorList>
            <person name="Liu X.Y."/>
            <person name="Yang K.Y."/>
            <person name="Wang M.Q."/>
            <person name="Kwok J.S."/>
            <person name="Zeng X."/>
            <person name="Yang Z."/>
            <person name="Xiao X.J."/>
            <person name="Lau C.P."/>
            <person name="Li Y."/>
            <person name="Huang Z.M."/>
            <person name="Ba J.G."/>
            <person name="Yim A.K."/>
            <person name="Ouyang C.Y."/>
            <person name="Ngai S.M."/>
            <person name="Chan T.F."/>
            <person name="Leung E.L."/>
            <person name="Liu L."/>
            <person name="Liu Z.G."/>
            <person name="Tsui S.K."/>
        </authorList>
    </citation>
    <scope>NUCLEOTIDE SEQUENCE [LARGE SCALE GENOMIC DNA]</scope>
    <source>
        <strain evidence="2">Derp</strain>
    </source>
</reference>
<evidence type="ECO:0000256" key="1">
    <source>
        <dbReference type="SAM" id="MobiDB-lite"/>
    </source>
</evidence>
<evidence type="ECO:0000313" key="3">
    <source>
        <dbReference type="Proteomes" id="UP000887458"/>
    </source>
</evidence>
<protein>
    <submittedName>
        <fullName evidence="2">Uncharacterized protein</fullName>
    </submittedName>
</protein>
<gene>
    <name evidence="2" type="ORF">DERP_001011</name>
</gene>
<sequence>MKDYGHVNENLSHTKDDVDDDDSHYYYQKIWLNALNDPMHLNEVEDHNLMFHNELYVHLMDLMHQLLVKGEQQQQQKSHS</sequence>